<comment type="caution">
    <text evidence="2">The sequence shown here is derived from an EMBL/GenBank/DDBJ whole genome shotgun (WGS) entry which is preliminary data.</text>
</comment>
<name>A0A2N0AQ75_9LEPT</name>
<organism evidence="2 3">
    <name type="scientific">Leptospira harrisiae</name>
    <dbReference type="NCBI Taxonomy" id="2023189"/>
    <lineage>
        <taxon>Bacteria</taxon>
        <taxon>Pseudomonadati</taxon>
        <taxon>Spirochaetota</taxon>
        <taxon>Spirochaetia</taxon>
        <taxon>Leptospirales</taxon>
        <taxon>Leptospiraceae</taxon>
        <taxon>Leptospira</taxon>
    </lineage>
</organism>
<dbReference type="OrthoDB" id="341935at2"/>
<evidence type="ECO:0008006" key="4">
    <source>
        <dbReference type="Google" id="ProtNLM"/>
    </source>
</evidence>
<keyword evidence="3" id="KW-1185">Reference proteome</keyword>
<feature type="signal peptide" evidence="1">
    <location>
        <begin position="1"/>
        <end position="24"/>
    </location>
</feature>
<reference evidence="2 3" key="1">
    <citation type="submission" date="2017-07" db="EMBL/GenBank/DDBJ databases">
        <title>Leptospira spp. isolated from tropical soils.</title>
        <authorList>
            <person name="Thibeaux R."/>
            <person name="Iraola G."/>
            <person name="Ferres I."/>
            <person name="Bierque E."/>
            <person name="Girault D."/>
            <person name="Soupe-Gilbert M.-E."/>
            <person name="Picardeau M."/>
            <person name="Goarant C."/>
        </authorList>
    </citation>
    <scope>NUCLEOTIDE SEQUENCE [LARGE SCALE GENOMIC DNA]</scope>
    <source>
        <strain evidence="2 3">FH2-B-A1</strain>
    </source>
</reference>
<dbReference type="Proteomes" id="UP000232145">
    <property type="component" value="Unassembled WGS sequence"/>
</dbReference>
<dbReference type="EMBL" id="NPDX01000001">
    <property type="protein sequence ID" value="PJZ86467.1"/>
    <property type="molecule type" value="Genomic_DNA"/>
</dbReference>
<evidence type="ECO:0000313" key="3">
    <source>
        <dbReference type="Proteomes" id="UP000232145"/>
    </source>
</evidence>
<sequence length="177" mass="20572">MNCKSKFSKLLSLISALFVLNCAAFPDVVTSKERKLYEVRKEKVKIVFTGFYRYEQEQKQIQETLLSAGIIQDPNSNLGLEVILQKKDPVYQYLWLHRLNLVLTFLSGGVVPSHIRTEHTLTFRYTNLGVLENESTYNIGMAQWRGIPVVLLVITHWPNRIYKEQLIETTKLEIKEI</sequence>
<gene>
    <name evidence="2" type="ORF">CH364_01975</name>
</gene>
<dbReference type="AlphaFoldDB" id="A0A2N0AQ75"/>
<keyword evidence="1" id="KW-0732">Signal</keyword>
<feature type="chain" id="PRO_5014702799" description="Lipoprotein" evidence="1">
    <location>
        <begin position="25"/>
        <end position="177"/>
    </location>
</feature>
<proteinExistence type="predicted"/>
<evidence type="ECO:0000256" key="1">
    <source>
        <dbReference type="SAM" id="SignalP"/>
    </source>
</evidence>
<accession>A0A2N0AQ75</accession>
<protein>
    <recommendedName>
        <fullName evidence="4">Lipoprotein</fullName>
    </recommendedName>
</protein>
<evidence type="ECO:0000313" key="2">
    <source>
        <dbReference type="EMBL" id="PJZ86467.1"/>
    </source>
</evidence>